<dbReference type="GO" id="GO:0016020">
    <property type="term" value="C:membrane"/>
    <property type="evidence" value="ECO:0007669"/>
    <property type="project" value="UniProtKB-SubCell"/>
</dbReference>
<comment type="similarity">
    <text evidence="4">Belongs to the putative lipase ROG1 family.</text>
</comment>
<dbReference type="Pfam" id="PF05057">
    <property type="entry name" value="DUF676"/>
    <property type="match status" value="1"/>
</dbReference>
<keyword evidence="10" id="KW-1185">Reference proteome</keyword>
<organism evidence="9 10">
    <name type="scientific">Canariomyces notabilis</name>
    <dbReference type="NCBI Taxonomy" id="2074819"/>
    <lineage>
        <taxon>Eukaryota</taxon>
        <taxon>Fungi</taxon>
        <taxon>Dikarya</taxon>
        <taxon>Ascomycota</taxon>
        <taxon>Pezizomycotina</taxon>
        <taxon>Sordariomycetes</taxon>
        <taxon>Sordariomycetidae</taxon>
        <taxon>Sordariales</taxon>
        <taxon>Chaetomiaceae</taxon>
        <taxon>Canariomyces</taxon>
    </lineage>
</organism>
<dbReference type="SUPFAM" id="SSF53474">
    <property type="entry name" value="alpha/beta-Hydrolases"/>
    <property type="match status" value="1"/>
</dbReference>
<evidence type="ECO:0000256" key="4">
    <source>
        <dbReference type="ARBA" id="ARBA00007920"/>
    </source>
</evidence>
<evidence type="ECO:0000313" key="10">
    <source>
        <dbReference type="Proteomes" id="UP001302812"/>
    </source>
</evidence>
<proteinExistence type="inferred from homology"/>
<keyword evidence="5" id="KW-0256">Endoplasmic reticulum</keyword>
<dbReference type="Gene3D" id="3.40.50.1820">
    <property type="entry name" value="alpha/beta hydrolase"/>
    <property type="match status" value="1"/>
</dbReference>
<evidence type="ECO:0000256" key="6">
    <source>
        <dbReference type="ARBA" id="ARBA00023128"/>
    </source>
</evidence>
<comment type="caution">
    <text evidence="9">The sequence shown here is derived from an EMBL/GenBank/DDBJ whole genome shotgun (WGS) entry which is preliminary data.</text>
</comment>
<comment type="subcellular location">
    <subcellularLocation>
        <location evidence="2">Endoplasmic reticulum</location>
    </subcellularLocation>
    <subcellularLocation>
        <location evidence="3">Membrane</location>
    </subcellularLocation>
    <subcellularLocation>
        <location evidence="1">Mitochondrion</location>
    </subcellularLocation>
</comment>
<dbReference type="GO" id="GO:0005783">
    <property type="term" value="C:endoplasmic reticulum"/>
    <property type="evidence" value="ECO:0007669"/>
    <property type="project" value="UniProtKB-SubCell"/>
</dbReference>
<dbReference type="InterPro" id="IPR052374">
    <property type="entry name" value="SERAC1"/>
</dbReference>
<evidence type="ECO:0000256" key="1">
    <source>
        <dbReference type="ARBA" id="ARBA00004173"/>
    </source>
</evidence>
<evidence type="ECO:0000256" key="3">
    <source>
        <dbReference type="ARBA" id="ARBA00004370"/>
    </source>
</evidence>
<dbReference type="RefSeq" id="XP_064672205.1">
    <property type="nucleotide sequence ID" value="XM_064809994.1"/>
</dbReference>
<dbReference type="PANTHER" id="PTHR48182:SF2">
    <property type="entry name" value="PROTEIN SERAC1"/>
    <property type="match status" value="1"/>
</dbReference>
<gene>
    <name evidence="9" type="ORF">N656DRAFT_538869</name>
</gene>
<evidence type="ECO:0000256" key="2">
    <source>
        <dbReference type="ARBA" id="ARBA00004240"/>
    </source>
</evidence>
<name>A0AAN6YUL9_9PEZI</name>
<reference evidence="9" key="2">
    <citation type="submission" date="2023-05" db="EMBL/GenBank/DDBJ databases">
        <authorList>
            <consortium name="Lawrence Berkeley National Laboratory"/>
            <person name="Steindorff A."/>
            <person name="Hensen N."/>
            <person name="Bonometti L."/>
            <person name="Westerberg I."/>
            <person name="Brannstrom I.O."/>
            <person name="Guillou S."/>
            <person name="Cros-Aarteil S."/>
            <person name="Calhoun S."/>
            <person name="Haridas S."/>
            <person name="Kuo A."/>
            <person name="Mondo S."/>
            <person name="Pangilinan J."/>
            <person name="Riley R."/>
            <person name="Labutti K."/>
            <person name="Andreopoulos B."/>
            <person name="Lipzen A."/>
            <person name="Chen C."/>
            <person name="Yanf M."/>
            <person name="Daum C."/>
            <person name="Ng V."/>
            <person name="Clum A."/>
            <person name="Ohm R."/>
            <person name="Martin F."/>
            <person name="Silar P."/>
            <person name="Natvig D."/>
            <person name="Lalanne C."/>
            <person name="Gautier V."/>
            <person name="Ament-Velasquez S.L."/>
            <person name="Kruys A."/>
            <person name="Hutchinson M.I."/>
            <person name="Powell A.J."/>
            <person name="Barry K."/>
            <person name="Miller A.N."/>
            <person name="Grigoriev I.V."/>
            <person name="Debuchy R."/>
            <person name="Gladieux P."/>
            <person name="Thoren M.H."/>
            <person name="Johannesson H."/>
        </authorList>
    </citation>
    <scope>NUCLEOTIDE SEQUENCE</scope>
    <source>
        <strain evidence="9">CBS 508.74</strain>
    </source>
</reference>
<dbReference type="EMBL" id="MU853336">
    <property type="protein sequence ID" value="KAK4114635.1"/>
    <property type="molecule type" value="Genomic_DNA"/>
</dbReference>
<protein>
    <recommendedName>
        <fullName evidence="8">DUF676 domain-containing protein</fullName>
    </recommendedName>
</protein>
<dbReference type="Proteomes" id="UP001302812">
    <property type="component" value="Unassembled WGS sequence"/>
</dbReference>
<dbReference type="InterPro" id="IPR029058">
    <property type="entry name" value="AB_hydrolase_fold"/>
</dbReference>
<keyword evidence="7" id="KW-0472">Membrane</keyword>
<evidence type="ECO:0000256" key="5">
    <source>
        <dbReference type="ARBA" id="ARBA00022824"/>
    </source>
</evidence>
<dbReference type="GeneID" id="89934118"/>
<evidence type="ECO:0000259" key="8">
    <source>
        <dbReference type="Pfam" id="PF05057"/>
    </source>
</evidence>
<dbReference type="PANTHER" id="PTHR48182">
    <property type="entry name" value="PROTEIN SERAC1"/>
    <property type="match status" value="1"/>
</dbReference>
<feature type="domain" description="DUF676" evidence="8">
    <location>
        <begin position="39"/>
        <end position="172"/>
    </location>
</feature>
<reference evidence="9" key="1">
    <citation type="journal article" date="2023" name="Mol. Phylogenet. Evol.">
        <title>Genome-scale phylogeny and comparative genomics of the fungal order Sordariales.</title>
        <authorList>
            <person name="Hensen N."/>
            <person name="Bonometti L."/>
            <person name="Westerberg I."/>
            <person name="Brannstrom I.O."/>
            <person name="Guillou S."/>
            <person name="Cros-Aarteil S."/>
            <person name="Calhoun S."/>
            <person name="Haridas S."/>
            <person name="Kuo A."/>
            <person name="Mondo S."/>
            <person name="Pangilinan J."/>
            <person name="Riley R."/>
            <person name="LaButti K."/>
            <person name="Andreopoulos B."/>
            <person name="Lipzen A."/>
            <person name="Chen C."/>
            <person name="Yan M."/>
            <person name="Daum C."/>
            <person name="Ng V."/>
            <person name="Clum A."/>
            <person name="Steindorff A."/>
            <person name="Ohm R.A."/>
            <person name="Martin F."/>
            <person name="Silar P."/>
            <person name="Natvig D.O."/>
            <person name="Lalanne C."/>
            <person name="Gautier V."/>
            <person name="Ament-Velasquez S.L."/>
            <person name="Kruys A."/>
            <person name="Hutchinson M.I."/>
            <person name="Powell A.J."/>
            <person name="Barry K."/>
            <person name="Miller A.N."/>
            <person name="Grigoriev I.V."/>
            <person name="Debuchy R."/>
            <person name="Gladieux P."/>
            <person name="Hiltunen Thoren M."/>
            <person name="Johannesson H."/>
        </authorList>
    </citation>
    <scope>NUCLEOTIDE SEQUENCE</scope>
    <source>
        <strain evidence="9">CBS 508.74</strain>
    </source>
</reference>
<dbReference type="InterPro" id="IPR007751">
    <property type="entry name" value="DUF676_lipase-like"/>
</dbReference>
<accession>A0AAN6YUL9</accession>
<dbReference type="AlphaFoldDB" id="A0AAN6YUL9"/>
<keyword evidence="6" id="KW-0496">Mitochondrion</keyword>
<sequence>MTMSPASHRQYTKQNLGLFVLPMPDASWYERHGTPLLDVVAVHGLNGDYLQTWTSVSPTTGRPTTWLHELLPWKLPRIRVMSFGYSADILANTSVAGVRENARMLLSLLRDKREDEGDSERRDIIFVAHSLGGIIIKQALRIANNERNMYGGIADCTKGIVFFGTPHRGANAAKWASLIVGIKSAAFGTRPKISFLNLLRPNSKDLMDLSEDFRSIATKYAIVSFIEEDRINGLGSVIVERYSAIMELAHEEACMIGGNHSSMCKFDREDRRFDAVWRCIRRISPMCQGSPTPEAT</sequence>
<evidence type="ECO:0000313" key="9">
    <source>
        <dbReference type="EMBL" id="KAK4114635.1"/>
    </source>
</evidence>
<dbReference type="GO" id="GO:0005739">
    <property type="term" value="C:mitochondrion"/>
    <property type="evidence" value="ECO:0007669"/>
    <property type="project" value="UniProtKB-SubCell"/>
</dbReference>
<evidence type="ECO:0000256" key="7">
    <source>
        <dbReference type="ARBA" id="ARBA00023136"/>
    </source>
</evidence>